<comment type="caution">
    <text evidence="1">The sequence shown here is derived from an EMBL/GenBank/DDBJ whole genome shotgun (WGS) entry which is preliminary data.</text>
</comment>
<evidence type="ECO:0008006" key="3">
    <source>
        <dbReference type="Google" id="ProtNLM"/>
    </source>
</evidence>
<dbReference type="Proteomes" id="UP001383192">
    <property type="component" value="Unassembled WGS sequence"/>
</dbReference>
<accession>A0AAW0D4S8</accession>
<evidence type="ECO:0000313" key="1">
    <source>
        <dbReference type="EMBL" id="KAK7047643.1"/>
    </source>
</evidence>
<name>A0AAW0D4S8_9AGAR</name>
<proteinExistence type="predicted"/>
<dbReference type="EMBL" id="JAYKXP010000019">
    <property type="protein sequence ID" value="KAK7047643.1"/>
    <property type="molecule type" value="Genomic_DNA"/>
</dbReference>
<dbReference type="AlphaFoldDB" id="A0AAW0D4S8"/>
<evidence type="ECO:0000313" key="2">
    <source>
        <dbReference type="Proteomes" id="UP001383192"/>
    </source>
</evidence>
<keyword evidence="2" id="KW-1185">Reference proteome</keyword>
<sequence>MSTLAPELLEPIFLDLRDDKPSLKNCSLVDRTFLSLARPHLFHTIRLFQNNVEPFLELCNDPLETISGTIRSFTVSQNRFIESEPKDKRLQNSPALNRLLTWRSSDGKRTLTTVLSRVSTLSLAWIGWWALDDDAKRMLLEEFQSVKELKMWMTGFDTYDEFSTLVSSFKHLESLTLETIRPFRNERAESSNATQQRTVSNTLQNIALKDVQDAELIRRLTPCHALRSFHCHFVNFGDFTVERAVAIGQLLASAGSTLEEFSFTIQAAGSLNRGTVLAARFHPYIDLTKNTNLRTIKLWIEDSAFQLPFLENLTKDETGSEPHIEVLDIHYLSQLDLDWAQLDAMLQHPVYSQLREVRAYVQVTYGYSDVVGQPRTWYEAPNSDSKAARNMEKKMAEFRKKLPRTNERGILELRENYRFFDIRAWYPDLELSEELSDE</sequence>
<gene>
    <name evidence="1" type="ORF">VNI00_006411</name>
</gene>
<protein>
    <recommendedName>
        <fullName evidence="3">F-box domain-containing protein</fullName>
    </recommendedName>
</protein>
<organism evidence="1 2">
    <name type="scientific">Paramarasmius palmivorus</name>
    <dbReference type="NCBI Taxonomy" id="297713"/>
    <lineage>
        <taxon>Eukaryota</taxon>
        <taxon>Fungi</taxon>
        <taxon>Dikarya</taxon>
        <taxon>Basidiomycota</taxon>
        <taxon>Agaricomycotina</taxon>
        <taxon>Agaricomycetes</taxon>
        <taxon>Agaricomycetidae</taxon>
        <taxon>Agaricales</taxon>
        <taxon>Marasmiineae</taxon>
        <taxon>Marasmiaceae</taxon>
        <taxon>Paramarasmius</taxon>
    </lineage>
</organism>
<reference evidence="1 2" key="1">
    <citation type="submission" date="2024-01" db="EMBL/GenBank/DDBJ databases">
        <title>A draft genome for a cacao thread blight-causing isolate of Paramarasmius palmivorus.</title>
        <authorList>
            <person name="Baruah I.K."/>
            <person name="Bukari Y."/>
            <person name="Amoako-Attah I."/>
            <person name="Meinhardt L.W."/>
            <person name="Bailey B.A."/>
            <person name="Cohen S.P."/>
        </authorList>
    </citation>
    <scope>NUCLEOTIDE SEQUENCE [LARGE SCALE GENOMIC DNA]</scope>
    <source>
        <strain evidence="1 2">GH-12</strain>
    </source>
</reference>